<dbReference type="NCBIfam" id="TIGR01361">
    <property type="entry name" value="DAHP_synth_Bsub"/>
    <property type="match status" value="1"/>
</dbReference>
<dbReference type="Pfam" id="PF00793">
    <property type="entry name" value="DAHP_synth_1"/>
    <property type="match status" value="1"/>
</dbReference>
<dbReference type="NCBIfam" id="NF009239">
    <property type="entry name" value="PRK12595.1"/>
    <property type="match status" value="1"/>
</dbReference>
<name>A0AAN1XU30_UNVUL</name>
<dbReference type="SUPFAM" id="SSF53850">
    <property type="entry name" value="Periplasmic binding protein-like II"/>
    <property type="match status" value="1"/>
</dbReference>
<feature type="domain" description="ACT" evidence="4">
    <location>
        <begin position="221"/>
        <end position="298"/>
    </location>
</feature>
<keyword evidence="6" id="KW-1185">Reference proteome</keyword>
<reference evidence="5 6" key="1">
    <citation type="journal article" date="2022" name="ISME Commun">
        <title>Vulcanimicrobium alpinus gen. nov. sp. nov., the first cultivated representative of the candidate phylum 'Eremiobacterota', is a metabolically versatile aerobic anoxygenic phototroph.</title>
        <authorList>
            <person name="Yabe S."/>
            <person name="Muto K."/>
            <person name="Abe K."/>
            <person name="Yokota A."/>
            <person name="Staudigel H."/>
            <person name="Tebo B.M."/>
        </authorList>
    </citation>
    <scope>NUCLEOTIDE SEQUENCE [LARGE SCALE GENOMIC DNA]</scope>
    <source>
        <strain evidence="5 6">WC8-2</strain>
    </source>
</reference>
<evidence type="ECO:0000313" key="6">
    <source>
        <dbReference type="Proteomes" id="UP001317532"/>
    </source>
</evidence>
<dbReference type="PANTHER" id="PTHR43018:SF1">
    <property type="entry name" value="PROTEIN AROA(G)"/>
    <property type="match status" value="1"/>
</dbReference>
<feature type="domain" description="Prephenate dehydratase" evidence="3">
    <location>
        <begin position="19"/>
        <end position="199"/>
    </location>
</feature>
<dbReference type="InterPro" id="IPR045865">
    <property type="entry name" value="ACT-like_dom_sf"/>
</dbReference>
<dbReference type="Gene3D" id="3.20.20.70">
    <property type="entry name" value="Aldolase class I"/>
    <property type="match status" value="1"/>
</dbReference>
<evidence type="ECO:0000256" key="1">
    <source>
        <dbReference type="ARBA" id="ARBA00021872"/>
    </source>
</evidence>
<dbReference type="NCBIfam" id="NF006421">
    <property type="entry name" value="PRK08673.1"/>
    <property type="match status" value="1"/>
</dbReference>
<sequence length="593" mass="63104">MTSAQTLPDGQTTPTLTMTAAFEGIEGSYSHGVLDAYAARRGVIFTPLGCASYRAVAQAVFSGRADVGLLPVDNAIAGTIREGYDTLAEYELDLLAEITMRMEHRLLGVPGATIAGLREIDSHPVVLAECGRFLATLPEVRRVPVPDTGIAARDVAAAGDPSRGAIASSDAAKRYGLIELATTIADHPDNFTRFILFRAPNARGLAAEFEPAQNVSNRKTSLVFAVLDSPGALGRCLSIFGTHGLNVSKLDSKSRLGASDQYAFYADVDGDVREPRFVDALKELRSVIATLHVIGTYDAATAPPRVRREPAVVVDDAPPVVPKPAKVSFPKAQRQDPDVRSRVMVGNVAIGDGAFVVIGGPCSVESREQILATAEAVSAAGGVMLRGGAFKPRTSPYAFQGLGWEGVALLAEASRATGLPIVSEVMSIEQVERMAASVDLLQIGARNMQNFDLLKAIGKTERPVLLKRGMAATIDELLAAAEYIMSEGNPNVILCERGIRTFETATRNTLDLSAVPVLRERTHLPVIVDPSHAVGVRRWIAPLCRAAKAVGAHGLLLEVHPNPAEARCDGDQALTFSDFRTIVADLERIPLPA</sequence>
<dbReference type="PANTHER" id="PTHR43018">
    <property type="entry name" value="PHOSPHO-2-DEHYDRO-3-DEOXYHEPTONATE ALDOLASE"/>
    <property type="match status" value="1"/>
</dbReference>
<dbReference type="SUPFAM" id="SSF51569">
    <property type="entry name" value="Aldolase"/>
    <property type="match status" value="1"/>
</dbReference>
<proteinExistence type="predicted"/>
<dbReference type="GO" id="GO:0016832">
    <property type="term" value="F:aldehyde-lyase activity"/>
    <property type="evidence" value="ECO:0007669"/>
    <property type="project" value="InterPro"/>
</dbReference>
<dbReference type="SUPFAM" id="SSF55021">
    <property type="entry name" value="ACT-like"/>
    <property type="match status" value="1"/>
</dbReference>
<dbReference type="PROSITE" id="PS51671">
    <property type="entry name" value="ACT"/>
    <property type="match status" value="1"/>
</dbReference>
<dbReference type="CDD" id="cd04905">
    <property type="entry name" value="ACT_CM-PDT"/>
    <property type="match status" value="1"/>
</dbReference>
<dbReference type="InterPro" id="IPR006218">
    <property type="entry name" value="DAHP1/KDSA"/>
</dbReference>
<dbReference type="Pfam" id="PF00800">
    <property type="entry name" value="PDT"/>
    <property type="match status" value="1"/>
</dbReference>
<dbReference type="InterPro" id="IPR013785">
    <property type="entry name" value="Aldolase_TIM"/>
</dbReference>
<gene>
    <name evidence="5" type="ORF">WPS_08570</name>
</gene>
<dbReference type="Proteomes" id="UP001317532">
    <property type="component" value="Chromosome"/>
</dbReference>
<evidence type="ECO:0000256" key="2">
    <source>
        <dbReference type="ARBA" id="ARBA00022679"/>
    </source>
</evidence>
<dbReference type="PROSITE" id="PS51171">
    <property type="entry name" value="PREPHENATE_DEHYDR_3"/>
    <property type="match status" value="1"/>
</dbReference>
<dbReference type="Gene3D" id="3.40.190.10">
    <property type="entry name" value="Periplasmic binding protein-like II"/>
    <property type="match status" value="2"/>
</dbReference>
<dbReference type="InterPro" id="IPR006268">
    <property type="entry name" value="DAHP_syn_2"/>
</dbReference>
<dbReference type="GO" id="GO:0009094">
    <property type="term" value="P:L-phenylalanine biosynthetic process"/>
    <property type="evidence" value="ECO:0007669"/>
    <property type="project" value="InterPro"/>
</dbReference>
<evidence type="ECO:0000313" key="5">
    <source>
        <dbReference type="EMBL" id="BDE05581.1"/>
    </source>
</evidence>
<protein>
    <recommendedName>
        <fullName evidence="1">Prephenate dehydratase</fullName>
    </recommendedName>
</protein>
<keyword evidence="2" id="KW-0808">Transferase</keyword>
<dbReference type="AlphaFoldDB" id="A0AAN1XU30"/>
<dbReference type="GO" id="GO:0016740">
    <property type="term" value="F:transferase activity"/>
    <property type="evidence" value="ECO:0007669"/>
    <property type="project" value="UniProtKB-KW"/>
</dbReference>
<organism evidence="5 6">
    <name type="scientific">Vulcanimicrobium alpinum</name>
    <dbReference type="NCBI Taxonomy" id="3016050"/>
    <lineage>
        <taxon>Bacteria</taxon>
        <taxon>Bacillati</taxon>
        <taxon>Vulcanimicrobiota</taxon>
        <taxon>Vulcanimicrobiia</taxon>
        <taxon>Vulcanimicrobiales</taxon>
        <taxon>Vulcanimicrobiaceae</taxon>
        <taxon>Vulcanimicrobium</taxon>
    </lineage>
</organism>
<accession>A0AAN1XU30</accession>
<evidence type="ECO:0000259" key="3">
    <source>
        <dbReference type="PROSITE" id="PS51171"/>
    </source>
</evidence>
<dbReference type="Gene3D" id="3.30.70.260">
    <property type="match status" value="1"/>
</dbReference>
<dbReference type="InterPro" id="IPR052899">
    <property type="entry name" value="Class-I_DAHP_synthase"/>
</dbReference>
<dbReference type="GO" id="GO:0004664">
    <property type="term" value="F:prephenate dehydratase activity"/>
    <property type="evidence" value="ECO:0007669"/>
    <property type="project" value="InterPro"/>
</dbReference>
<dbReference type="CDD" id="cd13631">
    <property type="entry name" value="PBP2_Ct-PDT_like"/>
    <property type="match status" value="1"/>
</dbReference>
<dbReference type="InterPro" id="IPR001086">
    <property type="entry name" value="Preph_deHydtase"/>
</dbReference>
<dbReference type="InterPro" id="IPR002912">
    <property type="entry name" value="ACT_dom"/>
</dbReference>
<dbReference type="KEGG" id="vab:WPS_08570"/>
<dbReference type="EMBL" id="AP025523">
    <property type="protein sequence ID" value="BDE05581.1"/>
    <property type="molecule type" value="Genomic_DNA"/>
</dbReference>
<evidence type="ECO:0000259" key="4">
    <source>
        <dbReference type="PROSITE" id="PS51671"/>
    </source>
</evidence>